<dbReference type="PANTHER" id="PTHR13771:SF9">
    <property type="entry name" value="INTERCELLULAR ADHESION MOLECULE 5"/>
    <property type="match status" value="1"/>
</dbReference>
<dbReference type="InterPro" id="IPR013783">
    <property type="entry name" value="Ig-like_fold"/>
</dbReference>
<dbReference type="Proteomes" id="UP001444071">
    <property type="component" value="Unassembled WGS sequence"/>
</dbReference>
<reference evidence="1 2" key="1">
    <citation type="submission" date="2021-06" db="EMBL/GenBank/DDBJ databases">
        <authorList>
            <person name="Palmer J.M."/>
        </authorList>
    </citation>
    <scope>NUCLEOTIDE SEQUENCE [LARGE SCALE GENOMIC DNA]</scope>
    <source>
        <strain evidence="1 2">XR_2019</strain>
        <tissue evidence="1">Muscle</tissue>
    </source>
</reference>
<sequence>MLECGQNTLQCSVLNVSPAEYLTVTFYRGAMALGHMKSTSNAKEPVNETFILSYNTSIEDNGAQFWCEAKLDPGYNHPKPPLVVKSGNLSVTVHCKPEELVEAVLLSFVNTTGQMLECGQNTLQCSVLNVSPAEHLTVTFYRRAMELGHMKSTSNAKEPVNETFILSYNTSIEDNGAQFWCEAKLDPGYNHPKPPLVVKSGNLSVRVHCKPEDLKTTSKPDSDAPSVKLYRFILCLMLFVPAFI</sequence>
<evidence type="ECO:0000313" key="1">
    <source>
        <dbReference type="EMBL" id="MEQ2271898.1"/>
    </source>
</evidence>
<dbReference type="SUPFAM" id="SSF48726">
    <property type="entry name" value="Immunoglobulin"/>
    <property type="match status" value="2"/>
</dbReference>
<keyword evidence="2" id="KW-1185">Reference proteome</keyword>
<evidence type="ECO:0008006" key="3">
    <source>
        <dbReference type="Google" id="ProtNLM"/>
    </source>
</evidence>
<dbReference type="PANTHER" id="PTHR13771">
    <property type="entry name" value="INTERCELLULAR ADHESION MOLECULE"/>
    <property type="match status" value="1"/>
</dbReference>
<proteinExistence type="predicted"/>
<gene>
    <name evidence="1" type="ORF">XENORESO_010812</name>
</gene>
<name>A0ABV0WSN0_9TELE</name>
<dbReference type="InterPro" id="IPR047012">
    <property type="entry name" value="ICAM_VCAM"/>
</dbReference>
<accession>A0ABV0WSN0</accession>
<protein>
    <recommendedName>
        <fullName evidence="3">Ig-like domain-containing protein</fullName>
    </recommendedName>
</protein>
<comment type="caution">
    <text evidence="1">The sequence shown here is derived from an EMBL/GenBank/DDBJ whole genome shotgun (WGS) entry which is preliminary data.</text>
</comment>
<evidence type="ECO:0000313" key="2">
    <source>
        <dbReference type="Proteomes" id="UP001444071"/>
    </source>
</evidence>
<dbReference type="Gene3D" id="2.60.40.10">
    <property type="entry name" value="Immunoglobulins"/>
    <property type="match status" value="2"/>
</dbReference>
<organism evidence="1 2">
    <name type="scientific">Xenotaenia resolanae</name>
    <dbReference type="NCBI Taxonomy" id="208358"/>
    <lineage>
        <taxon>Eukaryota</taxon>
        <taxon>Metazoa</taxon>
        <taxon>Chordata</taxon>
        <taxon>Craniata</taxon>
        <taxon>Vertebrata</taxon>
        <taxon>Euteleostomi</taxon>
        <taxon>Actinopterygii</taxon>
        <taxon>Neopterygii</taxon>
        <taxon>Teleostei</taxon>
        <taxon>Neoteleostei</taxon>
        <taxon>Acanthomorphata</taxon>
        <taxon>Ovalentaria</taxon>
        <taxon>Atherinomorphae</taxon>
        <taxon>Cyprinodontiformes</taxon>
        <taxon>Goodeidae</taxon>
        <taxon>Xenotaenia</taxon>
    </lineage>
</organism>
<dbReference type="EMBL" id="JAHRIM010063391">
    <property type="protein sequence ID" value="MEQ2271898.1"/>
    <property type="molecule type" value="Genomic_DNA"/>
</dbReference>
<dbReference type="InterPro" id="IPR036179">
    <property type="entry name" value="Ig-like_dom_sf"/>
</dbReference>